<sequence length="316" mass="35153">MPKFSFVIPCYRSENTITTVVEEIKSEMAAKRPGDSYEIVLVNDCSPDGVWDVIEKLAETENNVIGINLAKNFGQHSALLAGYGKCSGEYVVSLDDDGQAPLDALNDLIAKMEEGYDVVYAYYHEIKQNLFRRFGSWMAGMMGKFMLDPPKDMKGSSFYIARGFVIKEMCKYKNAYPYLVGLVLRVTRKIAWVETNHRSRLEGTSGYSFARLLGLWLNGFTAFSVKPLRVSTFLGMFFAVLGFIYAIVIVVQKCLGIIGVAGWSSIIALMLIIGGCVLVMLGLIGEYVGRIYICINDSPQYVIKEIAGSLPKENSH</sequence>
<evidence type="ECO:0000256" key="8">
    <source>
        <dbReference type="SAM" id="Phobius"/>
    </source>
</evidence>
<keyword evidence="7 8" id="KW-0472">Membrane</keyword>
<dbReference type="InterPro" id="IPR029044">
    <property type="entry name" value="Nucleotide-diphossugar_trans"/>
</dbReference>
<keyword evidence="2" id="KW-0328">Glycosyltransferase</keyword>
<feature type="transmembrane region" description="Helical" evidence="8">
    <location>
        <begin position="257"/>
        <end position="283"/>
    </location>
</feature>
<dbReference type="GO" id="GO:0005886">
    <property type="term" value="C:plasma membrane"/>
    <property type="evidence" value="ECO:0007669"/>
    <property type="project" value="TreeGrafter"/>
</dbReference>
<evidence type="ECO:0000313" key="10">
    <source>
        <dbReference type="EMBL" id="SUQ24036.1"/>
    </source>
</evidence>
<accession>A0A380S643</accession>
<dbReference type="InterPro" id="IPR050256">
    <property type="entry name" value="Glycosyltransferase_2"/>
</dbReference>
<organism evidence="10 11">
    <name type="scientific">Fibrobacter succinogenes</name>
    <name type="common">Bacteroides succinogenes</name>
    <dbReference type="NCBI Taxonomy" id="833"/>
    <lineage>
        <taxon>Bacteria</taxon>
        <taxon>Pseudomonadati</taxon>
        <taxon>Fibrobacterota</taxon>
        <taxon>Fibrobacteria</taxon>
        <taxon>Fibrobacterales</taxon>
        <taxon>Fibrobacteraceae</taxon>
        <taxon>Fibrobacter</taxon>
    </lineage>
</organism>
<keyword evidence="5" id="KW-0448">Lipopolysaccharide biosynthesis</keyword>
<reference evidence="10 11" key="1">
    <citation type="submission" date="2017-08" db="EMBL/GenBank/DDBJ databases">
        <authorList>
            <person name="de Groot N.N."/>
        </authorList>
    </citation>
    <scope>NUCLEOTIDE SEQUENCE [LARGE SCALE GENOMIC DNA]</scope>
    <source>
        <strain evidence="10 11">HM2</strain>
    </source>
</reference>
<keyword evidence="3 10" id="KW-0808">Transferase</keyword>
<dbReference type="CDD" id="cd04187">
    <property type="entry name" value="DPM1_like_bac"/>
    <property type="match status" value="1"/>
</dbReference>
<dbReference type="Pfam" id="PF00535">
    <property type="entry name" value="Glycos_transf_2"/>
    <property type="match status" value="1"/>
</dbReference>
<dbReference type="SUPFAM" id="SSF53448">
    <property type="entry name" value="Nucleotide-diphospho-sugar transferases"/>
    <property type="match status" value="1"/>
</dbReference>
<dbReference type="EMBL" id="UHJL01000002">
    <property type="protein sequence ID" value="SUQ24036.1"/>
    <property type="molecule type" value="Genomic_DNA"/>
</dbReference>
<evidence type="ECO:0000313" key="11">
    <source>
        <dbReference type="Proteomes" id="UP000255423"/>
    </source>
</evidence>
<keyword evidence="4 8" id="KW-0812">Transmembrane</keyword>
<evidence type="ECO:0000256" key="3">
    <source>
        <dbReference type="ARBA" id="ARBA00022679"/>
    </source>
</evidence>
<dbReference type="GO" id="GO:0009103">
    <property type="term" value="P:lipopolysaccharide biosynthetic process"/>
    <property type="evidence" value="ECO:0007669"/>
    <property type="project" value="UniProtKB-KW"/>
</dbReference>
<dbReference type="AlphaFoldDB" id="A0A380S643"/>
<evidence type="ECO:0000256" key="6">
    <source>
        <dbReference type="ARBA" id="ARBA00022989"/>
    </source>
</evidence>
<protein>
    <submittedName>
        <fullName evidence="10">Undecaprenyl-phosphate 4-deoxy-4-formamido-L-arabinose transferase</fullName>
    </submittedName>
</protein>
<evidence type="ECO:0000259" key="9">
    <source>
        <dbReference type="Pfam" id="PF00535"/>
    </source>
</evidence>
<dbReference type="Proteomes" id="UP000255423">
    <property type="component" value="Unassembled WGS sequence"/>
</dbReference>
<evidence type="ECO:0000256" key="7">
    <source>
        <dbReference type="ARBA" id="ARBA00023136"/>
    </source>
</evidence>
<name>A0A380S643_FIBSU</name>
<feature type="domain" description="Glycosyltransferase 2-like" evidence="9">
    <location>
        <begin position="5"/>
        <end position="149"/>
    </location>
</feature>
<evidence type="ECO:0000256" key="1">
    <source>
        <dbReference type="ARBA" id="ARBA00022475"/>
    </source>
</evidence>
<dbReference type="GO" id="GO:0099621">
    <property type="term" value="F:undecaprenyl-phosphate 4-deoxy-4-formamido-L-arabinose transferase activity"/>
    <property type="evidence" value="ECO:0007669"/>
    <property type="project" value="TreeGrafter"/>
</dbReference>
<feature type="transmembrane region" description="Helical" evidence="8">
    <location>
        <begin position="232"/>
        <end position="251"/>
    </location>
</feature>
<dbReference type="InterPro" id="IPR001173">
    <property type="entry name" value="Glyco_trans_2-like"/>
</dbReference>
<keyword evidence="6 8" id="KW-1133">Transmembrane helix</keyword>
<dbReference type="Gene3D" id="3.90.550.10">
    <property type="entry name" value="Spore Coat Polysaccharide Biosynthesis Protein SpsA, Chain A"/>
    <property type="match status" value="1"/>
</dbReference>
<dbReference type="PANTHER" id="PTHR48090">
    <property type="entry name" value="UNDECAPRENYL-PHOSPHATE 4-DEOXY-4-FORMAMIDO-L-ARABINOSE TRANSFERASE-RELATED"/>
    <property type="match status" value="1"/>
</dbReference>
<dbReference type="PANTHER" id="PTHR48090:SF3">
    <property type="entry name" value="UNDECAPRENYL-PHOSPHATE 4-DEOXY-4-FORMAMIDO-L-ARABINOSE TRANSFERASE"/>
    <property type="match status" value="1"/>
</dbReference>
<evidence type="ECO:0000256" key="5">
    <source>
        <dbReference type="ARBA" id="ARBA00022985"/>
    </source>
</evidence>
<keyword evidence="1" id="KW-1003">Cell membrane</keyword>
<proteinExistence type="predicted"/>
<dbReference type="RefSeq" id="WP_109572634.1">
    <property type="nucleotide sequence ID" value="NZ_UHJL01000002.1"/>
</dbReference>
<evidence type="ECO:0000256" key="2">
    <source>
        <dbReference type="ARBA" id="ARBA00022676"/>
    </source>
</evidence>
<evidence type="ECO:0000256" key="4">
    <source>
        <dbReference type="ARBA" id="ARBA00022692"/>
    </source>
</evidence>
<gene>
    <name evidence="10" type="ORF">SAMN05661053_1427</name>
</gene>